<dbReference type="InterPro" id="IPR001062">
    <property type="entry name" value="Transcrpt_antiterm_NusG"/>
</dbReference>
<dbReference type="GO" id="GO:0006353">
    <property type="term" value="P:DNA-templated transcription termination"/>
    <property type="evidence" value="ECO:0007669"/>
    <property type="project" value="UniProtKB-UniRule"/>
</dbReference>
<dbReference type="InterPro" id="IPR043425">
    <property type="entry name" value="NusG-like"/>
</dbReference>
<dbReference type="InterPro" id="IPR047050">
    <property type="entry name" value="NGN"/>
</dbReference>
<evidence type="ECO:0000256" key="5">
    <source>
        <dbReference type="HAMAP-Rule" id="MF_00948"/>
    </source>
</evidence>
<comment type="similarity">
    <text evidence="5 7">Belongs to the NusG family.</text>
</comment>
<dbReference type="NCBIfam" id="TIGR00922">
    <property type="entry name" value="nusG"/>
    <property type="match status" value="1"/>
</dbReference>
<dbReference type="RefSeq" id="WP_229345577.1">
    <property type="nucleotide sequence ID" value="NZ_JAJFAT010000008.1"/>
</dbReference>
<keyword evidence="3 5" id="KW-0805">Transcription regulation</keyword>
<dbReference type="GO" id="GO:0006354">
    <property type="term" value="P:DNA-templated transcription elongation"/>
    <property type="evidence" value="ECO:0007669"/>
    <property type="project" value="UniProtKB-UniRule"/>
</dbReference>
<dbReference type="InterPro" id="IPR014722">
    <property type="entry name" value="Rib_uL2_dom2"/>
</dbReference>
<evidence type="ECO:0000259" key="8">
    <source>
        <dbReference type="SMART" id="SM00738"/>
    </source>
</evidence>
<keyword evidence="2 5" id="KW-0889">Transcription antitermination</keyword>
<organism evidence="10 11">
    <name type="scientific">Halanaerobium polyolivorans</name>
    <dbReference type="NCBI Taxonomy" id="2886943"/>
    <lineage>
        <taxon>Bacteria</taxon>
        <taxon>Bacillati</taxon>
        <taxon>Bacillota</taxon>
        <taxon>Clostridia</taxon>
        <taxon>Halanaerobiales</taxon>
        <taxon>Halanaerobiaceae</taxon>
        <taxon>Halanaerobium</taxon>
    </lineage>
</organism>
<dbReference type="InterPro" id="IPR008991">
    <property type="entry name" value="Translation_prot_SH3-like_sf"/>
</dbReference>
<evidence type="ECO:0000256" key="2">
    <source>
        <dbReference type="ARBA" id="ARBA00022814"/>
    </source>
</evidence>
<dbReference type="InterPro" id="IPR006645">
    <property type="entry name" value="NGN-like_dom"/>
</dbReference>
<sequence>MTEESKWYVVHTYSGHEKKVKANLEKRIASTGMEDNIFRILVPTEEKIEKKKGKDEVVKKRIFPGYILLQMDLNDKSWYVVKNTPGVIGFVSGGNKPLPVEKDEIDNILRSMGEKAKKVTVEFEVGDQIVVTSGPFEDFEGIVKEIHPEQGKVKVLVSMFGRETPVELEFSQIKTT</sequence>
<evidence type="ECO:0000256" key="4">
    <source>
        <dbReference type="ARBA" id="ARBA00023163"/>
    </source>
</evidence>
<dbReference type="HAMAP" id="MF_00948">
    <property type="entry name" value="NusG"/>
    <property type="match status" value="1"/>
</dbReference>
<feature type="domain" description="KOW" evidence="9">
    <location>
        <begin position="122"/>
        <end position="149"/>
    </location>
</feature>
<dbReference type="Gene3D" id="3.30.70.940">
    <property type="entry name" value="NusG, N-terminal domain"/>
    <property type="match status" value="1"/>
</dbReference>
<protein>
    <recommendedName>
        <fullName evidence="5 6">Transcription termination/antitermination protein NusG</fullName>
    </recommendedName>
</protein>
<evidence type="ECO:0000259" key="9">
    <source>
        <dbReference type="SMART" id="SM00739"/>
    </source>
</evidence>
<proteinExistence type="inferred from homology"/>
<dbReference type="SMART" id="SM00738">
    <property type="entry name" value="NGN"/>
    <property type="match status" value="1"/>
</dbReference>
<dbReference type="FunFam" id="3.30.70.940:FF:000002">
    <property type="entry name" value="Transcription termination/antitermination protein NusG"/>
    <property type="match status" value="1"/>
</dbReference>
<evidence type="ECO:0000256" key="6">
    <source>
        <dbReference type="NCBIfam" id="TIGR00922"/>
    </source>
</evidence>
<accession>A0AAW4X059</accession>
<dbReference type="InterPro" id="IPR015869">
    <property type="entry name" value="Transcrpt_antiterm_NusG_bac_CS"/>
</dbReference>
<dbReference type="Proteomes" id="UP001199296">
    <property type="component" value="Unassembled WGS sequence"/>
</dbReference>
<gene>
    <name evidence="5 10" type="primary">nusG</name>
    <name evidence="10" type="ORF">LJ207_07140</name>
</gene>
<dbReference type="AlphaFoldDB" id="A0AAW4X059"/>
<dbReference type="GO" id="GO:0005829">
    <property type="term" value="C:cytosol"/>
    <property type="evidence" value="ECO:0007669"/>
    <property type="project" value="TreeGrafter"/>
</dbReference>
<evidence type="ECO:0000256" key="1">
    <source>
        <dbReference type="ARBA" id="ARBA00022472"/>
    </source>
</evidence>
<dbReference type="Pfam" id="PF02357">
    <property type="entry name" value="NusG"/>
    <property type="match status" value="1"/>
</dbReference>
<dbReference type="PRINTS" id="PR00338">
    <property type="entry name" value="NUSGTNSCPFCT"/>
</dbReference>
<dbReference type="GO" id="GO:0031564">
    <property type="term" value="P:transcription antitermination"/>
    <property type="evidence" value="ECO:0007669"/>
    <property type="project" value="UniProtKB-UniRule"/>
</dbReference>
<dbReference type="SUPFAM" id="SSF50104">
    <property type="entry name" value="Translation proteins SH3-like domain"/>
    <property type="match status" value="1"/>
</dbReference>
<dbReference type="InterPro" id="IPR005824">
    <property type="entry name" value="KOW"/>
</dbReference>
<keyword evidence="11" id="KW-1185">Reference proteome</keyword>
<dbReference type="EMBL" id="JAJFAT010000008">
    <property type="protein sequence ID" value="MCC3145096.1"/>
    <property type="molecule type" value="Genomic_DNA"/>
</dbReference>
<dbReference type="PROSITE" id="PS01014">
    <property type="entry name" value="NUSG"/>
    <property type="match status" value="1"/>
</dbReference>
<evidence type="ECO:0000313" key="10">
    <source>
        <dbReference type="EMBL" id="MCC3145096.1"/>
    </source>
</evidence>
<dbReference type="Pfam" id="PF00467">
    <property type="entry name" value="KOW"/>
    <property type="match status" value="1"/>
</dbReference>
<dbReference type="Gene3D" id="2.30.30.30">
    <property type="match status" value="1"/>
</dbReference>
<comment type="function">
    <text evidence="5 7">Participates in transcription elongation, termination and antitermination.</text>
</comment>
<dbReference type="GO" id="GO:0032784">
    <property type="term" value="P:regulation of DNA-templated transcription elongation"/>
    <property type="evidence" value="ECO:0007669"/>
    <property type="project" value="InterPro"/>
</dbReference>
<evidence type="ECO:0000256" key="3">
    <source>
        <dbReference type="ARBA" id="ARBA00023015"/>
    </source>
</evidence>
<dbReference type="CDD" id="cd06091">
    <property type="entry name" value="KOW_NusG"/>
    <property type="match status" value="1"/>
</dbReference>
<keyword evidence="4 5" id="KW-0804">Transcription</keyword>
<evidence type="ECO:0000313" key="11">
    <source>
        <dbReference type="Proteomes" id="UP001199296"/>
    </source>
</evidence>
<dbReference type="CDD" id="cd09891">
    <property type="entry name" value="NGN_Bact_1"/>
    <property type="match status" value="1"/>
</dbReference>
<dbReference type="PANTHER" id="PTHR30265:SF2">
    <property type="entry name" value="TRANSCRIPTION TERMINATION_ANTITERMINATION PROTEIN NUSG"/>
    <property type="match status" value="1"/>
</dbReference>
<dbReference type="FunFam" id="2.30.30.30:FF:000002">
    <property type="entry name" value="Transcription termination/antitermination factor NusG"/>
    <property type="match status" value="1"/>
</dbReference>
<dbReference type="InterPro" id="IPR036735">
    <property type="entry name" value="NGN_dom_sf"/>
</dbReference>
<evidence type="ECO:0000256" key="7">
    <source>
        <dbReference type="RuleBase" id="RU000538"/>
    </source>
</evidence>
<dbReference type="SMART" id="SM00739">
    <property type="entry name" value="KOW"/>
    <property type="match status" value="1"/>
</dbReference>
<comment type="caution">
    <text evidence="10">The sequence shown here is derived from an EMBL/GenBank/DDBJ whole genome shotgun (WGS) entry which is preliminary data.</text>
</comment>
<reference evidence="10 11" key="1">
    <citation type="submission" date="2021-10" db="EMBL/GenBank/DDBJ databases">
        <authorList>
            <person name="Grouzdev D.S."/>
            <person name="Pantiukh K.S."/>
            <person name="Krutkina M.S."/>
        </authorList>
    </citation>
    <scope>NUCLEOTIDE SEQUENCE [LARGE SCALE GENOMIC DNA]</scope>
    <source>
        <strain evidence="10 11">Z-7514</strain>
    </source>
</reference>
<name>A0AAW4X059_9FIRM</name>
<dbReference type="PANTHER" id="PTHR30265">
    <property type="entry name" value="RHO-INTERACTING TRANSCRIPTION TERMINATION FACTOR NUSG"/>
    <property type="match status" value="1"/>
</dbReference>
<dbReference type="SUPFAM" id="SSF82679">
    <property type="entry name" value="N-utilization substance G protein NusG, N-terminal domain"/>
    <property type="match status" value="1"/>
</dbReference>
<keyword evidence="1 5" id="KW-0806">Transcription termination</keyword>
<feature type="domain" description="NusG-like N-terminal" evidence="8">
    <location>
        <begin position="4"/>
        <end position="112"/>
    </location>
</feature>